<proteinExistence type="predicted"/>
<dbReference type="AlphaFoldDB" id="A0A382TVL9"/>
<sequence length="78" mass="9378">MIINRNNIFNKFKWLKDKNRPFIISADYDGLACAAFLSHHMQWKLVGYYNMEKIWISKYGIENKKELIWVDLNILPKS</sequence>
<gene>
    <name evidence="1" type="ORF">METZ01_LOCUS378963</name>
</gene>
<evidence type="ECO:0000313" key="1">
    <source>
        <dbReference type="EMBL" id="SVD26109.1"/>
    </source>
</evidence>
<name>A0A382TVL9_9ZZZZ</name>
<organism evidence="1">
    <name type="scientific">marine metagenome</name>
    <dbReference type="NCBI Taxonomy" id="408172"/>
    <lineage>
        <taxon>unclassified sequences</taxon>
        <taxon>metagenomes</taxon>
        <taxon>ecological metagenomes</taxon>
    </lineage>
</organism>
<protein>
    <submittedName>
        <fullName evidence="1">Uncharacterized protein</fullName>
    </submittedName>
</protein>
<dbReference type="EMBL" id="UINC01139515">
    <property type="protein sequence ID" value="SVD26109.1"/>
    <property type="molecule type" value="Genomic_DNA"/>
</dbReference>
<reference evidence="1" key="1">
    <citation type="submission" date="2018-05" db="EMBL/GenBank/DDBJ databases">
        <authorList>
            <person name="Lanie J.A."/>
            <person name="Ng W.-L."/>
            <person name="Kazmierczak K.M."/>
            <person name="Andrzejewski T.M."/>
            <person name="Davidsen T.M."/>
            <person name="Wayne K.J."/>
            <person name="Tettelin H."/>
            <person name="Glass J.I."/>
            <person name="Rusch D."/>
            <person name="Podicherti R."/>
            <person name="Tsui H.-C.T."/>
            <person name="Winkler M.E."/>
        </authorList>
    </citation>
    <scope>NUCLEOTIDE SEQUENCE</scope>
</reference>
<feature type="non-terminal residue" evidence="1">
    <location>
        <position position="78"/>
    </location>
</feature>
<accession>A0A382TVL9</accession>